<dbReference type="GO" id="GO:0016757">
    <property type="term" value="F:glycosyltransferase activity"/>
    <property type="evidence" value="ECO:0007669"/>
    <property type="project" value="UniProtKB-KW"/>
</dbReference>
<evidence type="ECO:0000256" key="3">
    <source>
        <dbReference type="ARBA" id="ARBA00023163"/>
    </source>
</evidence>
<comment type="caution">
    <text evidence="7">The sequence shown here is derived from an EMBL/GenBank/DDBJ whole genome shotgun (WGS) entry which is preliminary data.</text>
</comment>
<sequence length="253" mass="26317">MANDRRGDVGPGQGPARELLSSADVTRTIARIAHQIIEKTAFGPGNTGDLVLLGIPTRGTVLARRLAAAVTEFTGAAPAVGSLDVTLYRDDLRRGPARALVDTAMPEGGIDGKLVVLVDDVLMSGRTTRAALDALRDEGRPRAVQLAVLVDRGHRELPIRADYVGKNVPTSRAEKILVLLTESDDRDGVLIERGAEAKPAEPTIGAEAKPAEPTIGAEAKPAEPTIGAEAKPAEPTIGAEAEPREPTVDGGGA</sequence>
<dbReference type="NCBIfam" id="NF003547">
    <property type="entry name" value="PRK05205.1-3"/>
    <property type="match status" value="1"/>
</dbReference>
<evidence type="ECO:0000313" key="8">
    <source>
        <dbReference type="Proteomes" id="UP001500325"/>
    </source>
</evidence>
<keyword evidence="8" id="KW-1185">Reference proteome</keyword>
<dbReference type="SUPFAM" id="SSF53271">
    <property type="entry name" value="PRTase-like"/>
    <property type="match status" value="1"/>
</dbReference>
<comment type="similarity">
    <text evidence="1 4">Belongs to the purine/pyrimidine phosphoribosyltransferase family. PyrR subfamily.</text>
</comment>
<feature type="short sequence motif" description="PRPP-binding" evidence="4">
    <location>
        <begin position="115"/>
        <end position="127"/>
    </location>
</feature>
<protein>
    <recommendedName>
        <fullName evidence="4">Bifunctional protein PyrR</fullName>
    </recommendedName>
    <domain>
        <recommendedName>
            <fullName evidence="4">Pyrimidine operon regulatory protein</fullName>
        </recommendedName>
    </domain>
    <domain>
        <recommendedName>
            <fullName evidence="4">Uracil phosphoribosyltransferase</fullName>
            <shortName evidence="4">UPRTase</shortName>
            <ecNumber evidence="4">2.4.2.9</ecNumber>
        </recommendedName>
    </domain>
</protein>
<evidence type="ECO:0000259" key="6">
    <source>
        <dbReference type="Pfam" id="PF00156"/>
    </source>
</evidence>
<dbReference type="CDD" id="cd06223">
    <property type="entry name" value="PRTases_typeI"/>
    <property type="match status" value="1"/>
</dbReference>
<dbReference type="Proteomes" id="UP001500325">
    <property type="component" value="Unassembled WGS sequence"/>
</dbReference>
<dbReference type="Gene3D" id="3.40.50.2020">
    <property type="match status" value="1"/>
</dbReference>
<proteinExistence type="inferred from homology"/>
<dbReference type="EMBL" id="BAABIC010000003">
    <property type="protein sequence ID" value="GAA4680217.1"/>
    <property type="molecule type" value="Genomic_DNA"/>
</dbReference>
<gene>
    <name evidence="4 7" type="primary">pyrR</name>
    <name evidence="7" type="ORF">GCM10023215_11970</name>
</gene>
<dbReference type="PANTHER" id="PTHR11608">
    <property type="entry name" value="BIFUNCTIONAL PROTEIN PYRR"/>
    <property type="match status" value="1"/>
</dbReference>
<evidence type="ECO:0000256" key="4">
    <source>
        <dbReference type="HAMAP-Rule" id="MF_01219"/>
    </source>
</evidence>
<dbReference type="PANTHER" id="PTHR11608:SF0">
    <property type="entry name" value="BIFUNCTIONAL PROTEIN PYRR"/>
    <property type="match status" value="1"/>
</dbReference>
<keyword evidence="3 4" id="KW-0804">Transcription</keyword>
<dbReference type="EC" id="2.4.2.9" evidence="4"/>
<reference evidence="8" key="1">
    <citation type="journal article" date="2019" name="Int. J. Syst. Evol. Microbiol.">
        <title>The Global Catalogue of Microorganisms (GCM) 10K type strain sequencing project: providing services to taxonomists for standard genome sequencing and annotation.</title>
        <authorList>
            <consortium name="The Broad Institute Genomics Platform"/>
            <consortium name="The Broad Institute Genome Sequencing Center for Infectious Disease"/>
            <person name="Wu L."/>
            <person name="Ma J."/>
        </authorList>
    </citation>
    <scope>NUCLEOTIDE SEQUENCE [LARGE SCALE GENOMIC DNA]</scope>
    <source>
        <strain evidence="8">JCM 18055</strain>
    </source>
</reference>
<comment type="catalytic activity">
    <reaction evidence="4">
        <text>UMP + diphosphate = 5-phospho-alpha-D-ribose 1-diphosphate + uracil</text>
        <dbReference type="Rhea" id="RHEA:13017"/>
        <dbReference type="ChEBI" id="CHEBI:17568"/>
        <dbReference type="ChEBI" id="CHEBI:33019"/>
        <dbReference type="ChEBI" id="CHEBI:57865"/>
        <dbReference type="ChEBI" id="CHEBI:58017"/>
        <dbReference type="EC" id="2.4.2.9"/>
    </reaction>
</comment>
<evidence type="ECO:0000256" key="1">
    <source>
        <dbReference type="ARBA" id="ARBA00005565"/>
    </source>
</evidence>
<comment type="function">
    <text evidence="4">Regulates the transcription of the pyrimidine nucleotide (pyr) operon in response to exogenous pyrimidines.</text>
</comment>
<feature type="domain" description="Phosphoribosyltransferase" evidence="6">
    <location>
        <begin position="20"/>
        <end position="165"/>
    </location>
</feature>
<keyword evidence="4" id="KW-0808">Transferase</keyword>
<name>A0ABP8W5V2_9PSEU</name>
<organism evidence="7 8">
    <name type="scientific">Pseudonocardia yuanmonensis</name>
    <dbReference type="NCBI Taxonomy" id="1095914"/>
    <lineage>
        <taxon>Bacteria</taxon>
        <taxon>Bacillati</taxon>
        <taxon>Actinomycetota</taxon>
        <taxon>Actinomycetes</taxon>
        <taxon>Pseudonocardiales</taxon>
        <taxon>Pseudonocardiaceae</taxon>
        <taxon>Pseudonocardia</taxon>
    </lineage>
</organism>
<dbReference type="InterPro" id="IPR023050">
    <property type="entry name" value="PyrR"/>
</dbReference>
<accession>A0ABP8W5V2</accession>
<evidence type="ECO:0000313" key="7">
    <source>
        <dbReference type="EMBL" id="GAA4680217.1"/>
    </source>
</evidence>
<dbReference type="InterPro" id="IPR050137">
    <property type="entry name" value="PyrR_bifunctional"/>
</dbReference>
<evidence type="ECO:0000256" key="2">
    <source>
        <dbReference type="ARBA" id="ARBA00023015"/>
    </source>
</evidence>
<dbReference type="Pfam" id="PF00156">
    <property type="entry name" value="Pribosyltran"/>
    <property type="match status" value="1"/>
</dbReference>
<dbReference type="InterPro" id="IPR029057">
    <property type="entry name" value="PRTase-like"/>
</dbReference>
<comment type="function">
    <text evidence="4">Also displays a weak uracil phosphoribosyltransferase activity which is not physiologically significant.</text>
</comment>
<dbReference type="NCBIfam" id="NF003549">
    <property type="entry name" value="PRK05205.1-5"/>
    <property type="match status" value="1"/>
</dbReference>
<evidence type="ECO:0000256" key="5">
    <source>
        <dbReference type="SAM" id="MobiDB-lite"/>
    </source>
</evidence>
<feature type="region of interest" description="Disordered" evidence="5">
    <location>
        <begin position="195"/>
        <end position="253"/>
    </location>
</feature>
<dbReference type="InterPro" id="IPR000836">
    <property type="entry name" value="PRTase_dom"/>
</dbReference>
<keyword evidence="4 7" id="KW-0328">Glycosyltransferase</keyword>
<keyword evidence="2 4" id="KW-0805">Transcription regulation</keyword>
<dbReference type="HAMAP" id="MF_01219">
    <property type="entry name" value="PyrR"/>
    <property type="match status" value="1"/>
</dbReference>